<dbReference type="PRINTS" id="PR00039">
    <property type="entry name" value="HTHLYSR"/>
</dbReference>
<sequence length="305" mass="34345">MTMNIKHLRLFHEIMTTGKMSVAAKRMSFSQPAASKMLASLEEQLDYKLFFRQQGRLLPTPEAMFLHAETLNVLQSLRRLEESFERARHGQTGKLTIGTIFGPSYGLLPDVVSDYIDEHPGLNVSLQVMNSGAVCEYVASGQMEVGLADRVSPSNRYEVEGVELPVYCAIHKDHPMAHHDTLSPRLLADEPWITLDPESGLYHALQESYHEEGLTFLPTIEVNTSLNALSFVQRGCGVALIDAVNRHYYTRTFIQGDVVFRRFSIPTSEPLSIICSNFKPLSRPARMLRKQILETLDRIIADPTV</sequence>
<reference evidence="6" key="1">
    <citation type="submission" date="2022-05" db="EMBL/GenBank/DDBJ databases">
        <title>Halomonas geminus sp. nov. and Halomonas llamarensis sp. nov. isolated from high-altitude salars of the Atacama Desert.</title>
        <authorList>
            <person name="Hintersatz C."/>
            <person name="Rojas L.A."/>
            <person name="Wei T.-S."/>
            <person name="Kutschke S."/>
            <person name="Lehmann F."/>
            <person name="Jain R."/>
            <person name="Pollmann K."/>
        </authorList>
    </citation>
    <scope>NUCLEOTIDE SEQUENCE</scope>
    <source>
        <strain evidence="6">ATCH28</strain>
    </source>
</reference>
<feature type="domain" description="HTH lysR-type" evidence="5">
    <location>
        <begin position="3"/>
        <end position="60"/>
    </location>
</feature>
<comment type="caution">
    <text evidence="6">The sequence shown here is derived from an EMBL/GenBank/DDBJ whole genome shotgun (WGS) entry which is preliminary data.</text>
</comment>
<evidence type="ECO:0000256" key="2">
    <source>
        <dbReference type="ARBA" id="ARBA00023015"/>
    </source>
</evidence>
<organism evidence="6 7">
    <name type="scientific">Halomonas gemina</name>
    <dbReference type="NCBI Taxonomy" id="2945105"/>
    <lineage>
        <taxon>Bacteria</taxon>
        <taxon>Pseudomonadati</taxon>
        <taxon>Pseudomonadota</taxon>
        <taxon>Gammaproteobacteria</taxon>
        <taxon>Oceanospirillales</taxon>
        <taxon>Halomonadaceae</taxon>
        <taxon>Halomonas</taxon>
    </lineage>
</organism>
<evidence type="ECO:0000256" key="3">
    <source>
        <dbReference type="ARBA" id="ARBA00023125"/>
    </source>
</evidence>
<evidence type="ECO:0000313" key="6">
    <source>
        <dbReference type="EMBL" id="MCL7941506.1"/>
    </source>
</evidence>
<proteinExistence type="inferred from homology"/>
<dbReference type="Gene3D" id="1.10.10.10">
    <property type="entry name" value="Winged helix-like DNA-binding domain superfamily/Winged helix DNA-binding domain"/>
    <property type="match status" value="1"/>
</dbReference>
<dbReference type="InterPro" id="IPR000847">
    <property type="entry name" value="LysR_HTH_N"/>
</dbReference>
<accession>A0ABT0T3K9</accession>
<dbReference type="PANTHER" id="PTHR30427">
    <property type="entry name" value="TRANSCRIPTIONAL ACTIVATOR PROTEIN LYSR"/>
    <property type="match status" value="1"/>
</dbReference>
<dbReference type="Pfam" id="PF03466">
    <property type="entry name" value="LysR_substrate"/>
    <property type="match status" value="1"/>
</dbReference>
<evidence type="ECO:0000313" key="7">
    <source>
        <dbReference type="Proteomes" id="UP001165369"/>
    </source>
</evidence>
<dbReference type="SUPFAM" id="SSF53850">
    <property type="entry name" value="Periplasmic binding protein-like II"/>
    <property type="match status" value="1"/>
</dbReference>
<comment type="similarity">
    <text evidence="1">Belongs to the LysR transcriptional regulatory family.</text>
</comment>
<keyword evidence="7" id="KW-1185">Reference proteome</keyword>
<dbReference type="Pfam" id="PF00126">
    <property type="entry name" value="HTH_1"/>
    <property type="match status" value="1"/>
</dbReference>
<dbReference type="SUPFAM" id="SSF46785">
    <property type="entry name" value="Winged helix' DNA-binding domain"/>
    <property type="match status" value="1"/>
</dbReference>
<evidence type="ECO:0000256" key="1">
    <source>
        <dbReference type="ARBA" id="ARBA00009437"/>
    </source>
</evidence>
<gene>
    <name evidence="6" type="ORF">M8009_14535</name>
</gene>
<dbReference type="Proteomes" id="UP001165369">
    <property type="component" value="Unassembled WGS sequence"/>
</dbReference>
<name>A0ABT0T3K9_9GAMM</name>
<dbReference type="PANTHER" id="PTHR30427:SF1">
    <property type="entry name" value="TRANSCRIPTIONAL ACTIVATOR PROTEIN LYSR"/>
    <property type="match status" value="1"/>
</dbReference>
<dbReference type="InterPro" id="IPR036390">
    <property type="entry name" value="WH_DNA-bd_sf"/>
</dbReference>
<keyword evidence="4" id="KW-0804">Transcription</keyword>
<protein>
    <submittedName>
        <fullName evidence="6">LysR family transcriptional regulator</fullName>
    </submittedName>
</protein>
<dbReference type="EMBL" id="JAMJPK010000006">
    <property type="protein sequence ID" value="MCL7941506.1"/>
    <property type="molecule type" value="Genomic_DNA"/>
</dbReference>
<evidence type="ECO:0000259" key="5">
    <source>
        <dbReference type="PROSITE" id="PS50931"/>
    </source>
</evidence>
<dbReference type="RefSeq" id="WP_250062442.1">
    <property type="nucleotide sequence ID" value="NZ_JAMJPK010000006.1"/>
</dbReference>
<keyword evidence="3" id="KW-0238">DNA-binding</keyword>
<dbReference type="PROSITE" id="PS50931">
    <property type="entry name" value="HTH_LYSR"/>
    <property type="match status" value="1"/>
</dbReference>
<dbReference type="Gene3D" id="3.40.190.10">
    <property type="entry name" value="Periplasmic binding protein-like II"/>
    <property type="match status" value="2"/>
</dbReference>
<evidence type="ECO:0000256" key="4">
    <source>
        <dbReference type="ARBA" id="ARBA00023163"/>
    </source>
</evidence>
<dbReference type="InterPro" id="IPR036388">
    <property type="entry name" value="WH-like_DNA-bd_sf"/>
</dbReference>
<dbReference type="InterPro" id="IPR005119">
    <property type="entry name" value="LysR_subst-bd"/>
</dbReference>
<keyword evidence="2" id="KW-0805">Transcription regulation</keyword>